<keyword evidence="15 17" id="KW-0460">Magnesium</keyword>
<dbReference type="InterPro" id="IPR008279">
    <property type="entry name" value="PEP-util_enz_mobile_dom"/>
</dbReference>
<dbReference type="InterPro" id="IPR036637">
    <property type="entry name" value="Phosphohistidine_dom_sf"/>
</dbReference>
<reference evidence="24 25" key="1">
    <citation type="journal article" date="2016" name="Front. Microbiol.">
        <title>Comprehensive Phylogenetic Analysis of Bovine Non-aureus Staphylococci Species Based on Whole-Genome Sequencing.</title>
        <authorList>
            <person name="Naushad S."/>
            <person name="Barkema H.W."/>
            <person name="Luby C."/>
            <person name="Condas L.A."/>
            <person name="Nobrega D.B."/>
            <person name="Carson D.A."/>
            <person name="De Buck J."/>
        </authorList>
    </citation>
    <scope>NUCLEOTIDE SEQUENCE [LARGE SCALE GENOMIC DNA]</scope>
    <source>
        <strain evidence="24 25">SNUC 4337</strain>
    </source>
</reference>
<keyword evidence="12 17" id="KW-0598">Phosphotransferase system</keyword>
<evidence type="ECO:0000256" key="11">
    <source>
        <dbReference type="ARBA" id="ARBA00022679"/>
    </source>
</evidence>
<evidence type="ECO:0000256" key="10">
    <source>
        <dbReference type="ARBA" id="ARBA00022597"/>
    </source>
</evidence>
<dbReference type="EMBL" id="PZHR01000036">
    <property type="protein sequence ID" value="PTK58826.1"/>
    <property type="molecule type" value="Genomic_DNA"/>
</dbReference>
<keyword evidence="9 17" id="KW-0963">Cytoplasm</keyword>
<comment type="catalytic activity">
    <reaction evidence="1 17">
        <text>L-histidyl-[protein] + phosphoenolpyruvate = N(pros)-phospho-L-histidyl-[protein] + pyruvate</text>
        <dbReference type="Rhea" id="RHEA:23880"/>
        <dbReference type="Rhea" id="RHEA-COMP:9745"/>
        <dbReference type="Rhea" id="RHEA-COMP:9746"/>
        <dbReference type="ChEBI" id="CHEBI:15361"/>
        <dbReference type="ChEBI" id="CHEBI:29979"/>
        <dbReference type="ChEBI" id="CHEBI:58702"/>
        <dbReference type="ChEBI" id="CHEBI:64837"/>
        <dbReference type="EC" id="2.7.3.9"/>
    </reaction>
</comment>
<proteinExistence type="inferred from homology"/>
<dbReference type="GO" id="GO:0008965">
    <property type="term" value="F:phosphoenolpyruvate-protein phosphotransferase activity"/>
    <property type="evidence" value="ECO:0007669"/>
    <property type="project" value="UniProtKB-EC"/>
</dbReference>
<keyword evidence="14 17" id="KW-0418">Kinase</keyword>
<dbReference type="FunFam" id="1.10.274.10:FF:000001">
    <property type="entry name" value="Phosphoenolpyruvate-protein phosphotransferase"/>
    <property type="match status" value="1"/>
</dbReference>
<keyword evidence="24" id="KW-0670">Pyruvate</keyword>
<evidence type="ECO:0000256" key="14">
    <source>
        <dbReference type="ARBA" id="ARBA00022777"/>
    </source>
</evidence>
<evidence type="ECO:0000256" key="4">
    <source>
        <dbReference type="ARBA" id="ARBA00004496"/>
    </source>
</evidence>
<dbReference type="PIRSF" id="PIRSF000732">
    <property type="entry name" value="PTS_enzyme_I"/>
    <property type="match status" value="1"/>
</dbReference>
<evidence type="ECO:0000256" key="16">
    <source>
        <dbReference type="ARBA" id="ARBA00033235"/>
    </source>
</evidence>
<comment type="function">
    <text evidence="3 17">General (non sugar-specific) component of the phosphoenolpyruvate-dependent sugar phosphotransferase system (sugar PTS). This major carbohydrate active-transport system catalyzes the phosphorylation of incoming sugar substrates concomitantly with their translocation across the cell membrane. Enzyme I transfers the phosphoryl group from phosphoenolpyruvate (PEP) to the phosphoryl carrier protein (HPr).</text>
</comment>
<dbReference type="InterPro" id="IPR040442">
    <property type="entry name" value="Pyrv_kinase-like_dom_sf"/>
</dbReference>
<feature type="binding site" evidence="19">
    <location>
        <position position="466"/>
    </location>
    <ligand>
        <name>phosphoenolpyruvate</name>
        <dbReference type="ChEBI" id="CHEBI:58702"/>
    </ligand>
</feature>
<comment type="subcellular location">
    <subcellularLocation>
        <location evidence="4 17">Cytoplasm</location>
    </subcellularLocation>
</comment>
<feature type="binding site" evidence="20">
    <location>
        <position position="432"/>
    </location>
    <ligand>
        <name>Mg(2+)</name>
        <dbReference type="ChEBI" id="CHEBI:18420"/>
    </ligand>
</feature>
<dbReference type="InterPro" id="IPR000121">
    <property type="entry name" value="PEP_util_C"/>
</dbReference>
<dbReference type="InterPro" id="IPR008731">
    <property type="entry name" value="PTS_EIN"/>
</dbReference>
<dbReference type="Pfam" id="PF00391">
    <property type="entry name" value="PEP-utilizers"/>
    <property type="match status" value="1"/>
</dbReference>
<name>A0A2T4SA83_9STAP</name>
<evidence type="ECO:0000256" key="7">
    <source>
        <dbReference type="ARBA" id="ARBA00016544"/>
    </source>
</evidence>
<dbReference type="InterPro" id="IPR023151">
    <property type="entry name" value="PEP_util_CS"/>
</dbReference>
<evidence type="ECO:0000256" key="17">
    <source>
        <dbReference type="PIRNR" id="PIRNR000732"/>
    </source>
</evidence>
<gene>
    <name evidence="24" type="primary">ptsP</name>
    <name evidence="24" type="ORF">BUZ61_07990</name>
</gene>
<dbReference type="EC" id="2.7.3.9" evidence="6 17"/>
<evidence type="ECO:0000256" key="20">
    <source>
        <dbReference type="PIRSR" id="PIRSR000732-3"/>
    </source>
</evidence>
<dbReference type="RefSeq" id="WP_107644257.1">
    <property type="nucleotide sequence ID" value="NZ_CP120099.1"/>
</dbReference>
<dbReference type="OrthoDB" id="9765468at2"/>
<evidence type="ECO:0000256" key="19">
    <source>
        <dbReference type="PIRSR" id="PIRSR000732-2"/>
    </source>
</evidence>
<evidence type="ECO:0000256" key="6">
    <source>
        <dbReference type="ARBA" id="ARBA00012232"/>
    </source>
</evidence>
<dbReference type="SUPFAM" id="SSF47831">
    <property type="entry name" value="Enzyme I of the PEP:sugar phosphotransferase system HPr-binding (sub)domain"/>
    <property type="match status" value="1"/>
</dbReference>
<dbReference type="InterPro" id="IPR024692">
    <property type="entry name" value="PTS_EI"/>
</dbReference>
<feature type="binding site" evidence="19">
    <location>
        <begin position="455"/>
        <end position="456"/>
    </location>
    <ligand>
        <name>phosphoenolpyruvate</name>
        <dbReference type="ChEBI" id="CHEBI:58702"/>
    </ligand>
</feature>
<feature type="domain" description="Phosphotransferase system enzyme I N-terminal" evidence="23">
    <location>
        <begin position="6"/>
        <end position="127"/>
    </location>
</feature>
<dbReference type="PANTHER" id="PTHR46244">
    <property type="entry name" value="PHOSPHOENOLPYRUVATE-PROTEIN PHOSPHOTRANSFERASE"/>
    <property type="match status" value="1"/>
</dbReference>
<sequence>MSNYINGIAASDGVAIAKAYLLVEPDLSYNSEKVKDVDAEIAKFQKAIETSKVELTKIRNNAEENLGADKAAIFDAHLLVLDDPELIQPIEEKIKNEQVNAPTALSDVTGQFITIFESMDNEYMKERAADIRDVSKRVLAHILGVELPNPSMIDESVVIIGNDLTPSDTAQLNKAFVQGFVTNIGGRTSHSAIMSRSLEIAAVVGTKSITQEVKQGDMIIVDGLTGEVIIDPTEDEVIAYQNKRERFFEDKKELQKLRDEETTTVDGEHAELAANIGTPNDLKGVIENGAEGVGLYRTEFLYMGRDEMPTEDEQFEAYKKVLETMEDKRVVVRTLDIGGDKELPYLNLPEEMNPFLGYRAIRLCLDQPEIFRPQLRALLRASTYGKLSIMFPMVATIKEFRDAKALLLEEKENLTNEGIEVSDDIEVGIMVEIPSTAALADVFAKEVDFFSIGTNDLIQYTMAADRMSERVSYLYQPYNPAILRLVQQVIEASHKEGKWTGMCGEMAGDETAIPLLLGLGLDEFSMSATSILKARRQIKGLSKNEMEELAQSAINCATSEEVQALVSEYTK</sequence>
<dbReference type="Pfam" id="PF02896">
    <property type="entry name" value="PEP-utilizers_C"/>
    <property type="match status" value="1"/>
</dbReference>
<dbReference type="PROSITE" id="PS00370">
    <property type="entry name" value="PEP_ENZYMES_PHOS_SITE"/>
    <property type="match status" value="1"/>
</dbReference>
<dbReference type="Proteomes" id="UP000240400">
    <property type="component" value="Unassembled WGS sequence"/>
</dbReference>
<dbReference type="InterPro" id="IPR050499">
    <property type="entry name" value="PEP-utilizing_PTS_enzyme"/>
</dbReference>
<dbReference type="GO" id="GO:0005737">
    <property type="term" value="C:cytoplasm"/>
    <property type="evidence" value="ECO:0007669"/>
    <property type="project" value="UniProtKB-SubCell"/>
</dbReference>
<feature type="active site" description="Tele-phosphohistidine intermediate" evidence="18">
    <location>
        <position position="190"/>
    </location>
</feature>
<protein>
    <recommendedName>
        <fullName evidence="7 17">Phosphoenolpyruvate-protein phosphotransferase</fullName>
        <ecNumber evidence="6 17">2.7.3.9</ecNumber>
    </recommendedName>
    <alternativeName>
        <fullName evidence="16 17">Phosphotransferase system, enzyme I</fullName>
    </alternativeName>
</protein>
<evidence type="ECO:0000256" key="18">
    <source>
        <dbReference type="PIRSR" id="PIRSR000732-1"/>
    </source>
</evidence>
<dbReference type="AlphaFoldDB" id="A0A2T4SA83"/>
<accession>A0A2T4SA83</accession>
<feature type="domain" description="PEP-utilising enzyme mobile" evidence="21">
    <location>
        <begin position="154"/>
        <end position="226"/>
    </location>
</feature>
<comment type="similarity">
    <text evidence="5 17">Belongs to the PEP-utilizing enzyme family.</text>
</comment>
<dbReference type="Pfam" id="PF05524">
    <property type="entry name" value="PEP-utilisers_N"/>
    <property type="match status" value="1"/>
</dbReference>
<comment type="cofactor">
    <cofactor evidence="2 17 20">
        <name>Mg(2+)</name>
        <dbReference type="ChEBI" id="CHEBI:18420"/>
    </cofactor>
</comment>
<evidence type="ECO:0000259" key="22">
    <source>
        <dbReference type="Pfam" id="PF02896"/>
    </source>
</evidence>
<dbReference type="NCBIfam" id="TIGR01417">
    <property type="entry name" value="PTS_I_fam"/>
    <property type="match status" value="1"/>
</dbReference>
<feature type="active site" description="Proton donor" evidence="18">
    <location>
        <position position="503"/>
    </location>
</feature>
<evidence type="ECO:0000259" key="21">
    <source>
        <dbReference type="Pfam" id="PF00391"/>
    </source>
</evidence>
<evidence type="ECO:0000256" key="2">
    <source>
        <dbReference type="ARBA" id="ARBA00001946"/>
    </source>
</evidence>
<feature type="binding site" evidence="20">
    <location>
        <position position="456"/>
    </location>
    <ligand>
        <name>Mg(2+)</name>
        <dbReference type="ChEBI" id="CHEBI:18420"/>
    </ligand>
</feature>
<dbReference type="InterPro" id="IPR015813">
    <property type="entry name" value="Pyrv/PenolPyrv_kinase-like_dom"/>
</dbReference>
<dbReference type="FunFam" id="3.20.20.60:FF:000007">
    <property type="entry name" value="Phosphoenolpyruvate-protein phosphotransferase"/>
    <property type="match status" value="1"/>
</dbReference>
<dbReference type="Gene3D" id="3.50.30.10">
    <property type="entry name" value="Phosphohistidine domain"/>
    <property type="match status" value="1"/>
</dbReference>
<evidence type="ECO:0000256" key="5">
    <source>
        <dbReference type="ARBA" id="ARBA00007837"/>
    </source>
</evidence>
<dbReference type="SUPFAM" id="SSF51621">
    <property type="entry name" value="Phosphoenolpyruvate/pyruvate domain"/>
    <property type="match status" value="1"/>
</dbReference>
<keyword evidence="11 17" id="KW-0808">Transferase</keyword>
<evidence type="ECO:0000313" key="24">
    <source>
        <dbReference type="EMBL" id="PTK58826.1"/>
    </source>
</evidence>
<dbReference type="InterPro" id="IPR006318">
    <property type="entry name" value="PTS_EI-like"/>
</dbReference>
<dbReference type="PROSITE" id="PS00742">
    <property type="entry name" value="PEP_ENZYMES_2"/>
    <property type="match status" value="1"/>
</dbReference>
<evidence type="ECO:0000256" key="12">
    <source>
        <dbReference type="ARBA" id="ARBA00022683"/>
    </source>
</evidence>
<keyword evidence="13 17" id="KW-0479">Metal-binding</keyword>
<evidence type="ECO:0000259" key="23">
    <source>
        <dbReference type="Pfam" id="PF05524"/>
    </source>
</evidence>
<feature type="binding site" evidence="19">
    <location>
        <position position="297"/>
    </location>
    <ligand>
        <name>phosphoenolpyruvate</name>
        <dbReference type="ChEBI" id="CHEBI:58702"/>
    </ligand>
</feature>
<dbReference type="PRINTS" id="PR01736">
    <property type="entry name" value="PHPHTRNFRASE"/>
</dbReference>
<evidence type="ECO:0000313" key="25">
    <source>
        <dbReference type="Proteomes" id="UP000240400"/>
    </source>
</evidence>
<feature type="domain" description="PEP-utilising enzyme C-terminal" evidence="22">
    <location>
        <begin position="251"/>
        <end position="540"/>
    </location>
</feature>
<comment type="caution">
    <text evidence="24">The sequence shown here is derived from an EMBL/GenBank/DDBJ whole genome shotgun (WGS) entry which is preliminary data.</text>
</comment>
<organism evidence="24 25">
    <name type="scientific">Staphylococcus nepalensis</name>
    <dbReference type="NCBI Taxonomy" id="214473"/>
    <lineage>
        <taxon>Bacteria</taxon>
        <taxon>Bacillati</taxon>
        <taxon>Bacillota</taxon>
        <taxon>Bacilli</taxon>
        <taxon>Bacillales</taxon>
        <taxon>Staphylococcaceae</taxon>
        <taxon>Staphylococcus</taxon>
    </lineage>
</organism>
<evidence type="ECO:0000256" key="1">
    <source>
        <dbReference type="ARBA" id="ARBA00000683"/>
    </source>
</evidence>
<evidence type="ECO:0000256" key="3">
    <source>
        <dbReference type="ARBA" id="ARBA00002728"/>
    </source>
</evidence>
<evidence type="ECO:0000256" key="13">
    <source>
        <dbReference type="ARBA" id="ARBA00022723"/>
    </source>
</evidence>
<keyword evidence="10 17" id="KW-0762">Sugar transport</keyword>
<dbReference type="GO" id="GO:0009401">
    <property type="term" value="P:phosphoenolpyruvate-dependent sugar phosphotransferase system"/>
    <property type="evidence" value="ECO:0007669"/>
    <property type="project" value="UniProtKB-KW"/>
</dbReference>
<evidence type="ECO:0000256" key="8">
    <source>
        <dbReference type="ARBA" id="ARBA00022448"/>
    </source>
</evidence>
<evidence type="ECO:0000256" key="9">
    <source>
        <dbReference type="ARBA" id="ARBA00022490"/>
    </source>
</evidence>
<dbReference type="InterPro" id="IPR018274">
    <property type="entry name" value="PEP_util_AS"/>
</dbReference>
<dbReference type="PANTHER" id="PTHR46244:SF3">
    <property type="entry name" value="PHOSPHOENOLPYRUVATE-PROTEIN PHOSPHOTRANSFERASE"/>
    <property type="match status" value="1"/>
</dbReference>
<dbReference type="SUPFAM" id="SSF52009">
    <property type="entry name" value="Phosphohistidine domain"/>
    <property type="match status" value="1"/>
</dbReference>
<feature type="binding site" evidence="19">
    <location>
        <position position="333"/>
    </location>
    <ligand>
        <name>phosphoenolpyruvate</name>
        <dbReference type="ChEBI" id="CHEBI:58702"/>
    </ligand>
</feature>
<dbReference type="Gene3D" id="1.10.274.10">
    <property type="entry name" value="PtsI, HPr-binding domain"/>
    <property type="match status" value="1"/>
</dbReference>
<dbReference type="GO" id="GO:0016301">
    <property type="term" value="F:kinase activity"/>
    <property type="evidence" value="ECO:0007669"/>
    <property type="project" value="UniProtKB-KW"/>
</dbReference>
<dbReference type="Gene3D" id="3.20.20.60">
    <property type="entry name" value="Phosphoenolpyruvate-binding domains"/>
    <property type="match status" value="1"/>
</dbReference>
<dbReference type="GO" id="GO:0046872">
    <property type="term" value="F:metal ion binding"/>
    <property type="evidence" value="ECO:0007669"/>
    <property type="project" value="UniProtKB-KW"/>
</dbReference>
<dbReference type="InterPro" id="IPR036618">
    <property type="entry name" value="PtsI_HPr-bd_sf"/>
</dbReference>
<keyword evidence="8 17" id="KW-0813">Transport</keyword>
<evidence type="ECO:0000256" key="15">
    <source>
        <dbReference type="ARBA" id="ARBA00022842"/>
    </source>
</evidence>